<dbReference type="EMBL" id="PVNL01000111">
    <property type="protein sequence ID" value="PRQ02630.1"/>
    <property type="molecule type" value="Genomic_DNA"/>
</dbReference>
<sequence>MLNRVDTGINDMAVEEFVMNKVQMHANRALRPRALSSGDTRGLPNYYSFPHGQHPVWWTEQLEAGFPDAFAVYENVPESGAKALVIMSTSVCVLDEDLTVGLCVEYSSIESFGRLAKEPVPEVICIRLSSGTEAELPVLGKTGAIVDWLRFLQNAVDAVKGI</sequence>
<evidence type="ECO:0000313" key="1">
    <source>
        <dbReference type="EMBL" id="PRQ02630.1"/>
    </source>
</evidence>
<dbReference type="AlphaFoldDB" id="A0A2S9YBZ9"/>
<evidence type="ECO:0000313" key="2">
    <source>
        <dbReference type="Proteomes" id="UP000238823"/>
    </source>
</evidence>
<accession>A0A2S9YBZ9</accession>
<name>A0A2S9YBZ9_9BACT</name>
<proteinExistence type="predicted"/>
<reference evidence="1 2" key="1">
    <citation type="submission" date="2018-03" db="EMBL/GenBank/DDBJ databases">
        <title>Draft Genome Sequences of the Obligatory Marine Myxobacteria Enhygromyxa salina SWB007.</title>
        <authorList>
            <person name="Poehlein A."/>
            <person name="Moghaddam J.A."/>
            <person name="Harms H."/>
            <person name="Alanjari M."/>
            <person name="Koenig G.M."/>
            <person name="Daniel R."/>
            <person name="Schaeberle T.F."/>
        </authorList>
    </citation>
    <scope>NUCLEOTIDE SEQUENCE [LARGE SCALE GENOMIC DNA]</scope>
    <source>
        <strain evidence="1 2">SWB007</strain>
    </source>
</reference>
<dbReference type="RefSeq" id="WP_146158198.1">
    <property type="nucleotide sequence ID" value="NZ_PVNL01000111.1"/>
</dbReference>
<organism evidence="1 2">
    <name type="scientific">Enhygromyxa salina</name>
    <dbReference type="NCBI Taxonomy" id="215803"/>
    <lineage>
        <taxon>Bacteria</taxon>
        <taxon>Pseudomonadati</taxon>
        <taxon>Myxococcota</taxon>
        <taxon>Polyangia</taxon>
        <taxon>Nannocystales</taxon>
        <taxon>Nannocystaceae</taxon>
        <taxon>Enhygromyxa</taxon>
    </lineage>
</organism>
<gene>
    <name evidence="1" type="ORF">ENSA7_54590</name>
</gene>
<dbReference type="Proteomes" id="UP000238823">
    <property type="component" value="Unassembled WGS sequence"/>
</dbReference>
<comment type="caution">
    <text evidence="1">The sequence shown here is derived from an EMBL/GenBank/DDBJ whole genome shotgun (WGS) entry which is preliminary data.</text>
</comment>
<protein>
    <submittedName>
        <fullName evidence="1">Uncharacterized protein</fullName>
    </submittedName>
</protein>